<keyword evidence="4" id="KW-1185">Reference proteome</keyword>
<feature type="transmembrane region" description="Helical" evidence="1">
    <location>
        <begin position="109"/>
        <end position="130"/>
    </location>
</feature>
<keyword evidence="1" id="KW-0472">Membrane</keyword>
<comment type="caution">
    <text evidence="3">The sequence shown here is derived from an EMBL/GenBank/DDBJ whole genome shotgun (WGS) entry which is preliminary data.</text>
</comment>
<dbReference type="GO" id="GO:0016747">
    <property type="term" value="F:acyltransferase activity, transferring groups other than amino-acyl groups"/>
    <property type="evidence" value="ECO:0007669"/>
    <property type="project" value="InterPro"/>
</dbReference>
<keyword evidence="1" id="KW-0812">Transmembrane</keyword>
<dbReference type="InterPro" id="IPR016181">
    <property type="entry name" value="Acyl_CoA_acyltransferase"/>
</dbReference>
<dbReference type="Gene3D" id="3.40.630.30">
    <property type="match status" value="1"/>
</dbReference>
<organism evidence="3 4">
    <name type="scientific">Streptomyces tateyamensis</name>
    <dbReference type="NCBI Taxonomy" id="565073"/>
    <lineage>
        <taxon>Bacteria</taxon>
        <taxon>Bacillati</taxon>
        <taxon>Actinomycetota</taxon>
        <taxon>Actinomycetes</taxon>
        <taxon>Kitasatosporales</taxon>
        <taxon>Streptomycetaceae</taxon>
        <taxon>Streptomyces</taxon>
    </lineage>
</organism>
<dbReference type="Proteomes" id="UP000248039">
    <property type="component" value="Unassembled WGS sequence"/>
</dbReference>
<proteinExistence type="predicted"/>
<feature type="domain" description="N-acetyltransferase" evidence="2">
    <location>
        <begin position="5"/>
        <end position="166"/>
    </location>
</feature>
<protein>
    <submittedName>
        <fullName evidence="3">GNAT family N-acetyltransferase</fullName>
    </submittedName>
</protein>
<evidence type="ECO:0000313" key="4">
    <source>
        <dbReference type="Proteomes" id="UP000248039"/>
    </source>
</evidence>
<sequence>MTGEPLIRLLQEQDWPRIHELEAQAYAELGLSEDPQALRSRAAASPATNFVVVDGERVVGYLLTLPYPAGRFPDLARGEAAAHDERANLHLHDIVIDRRYQVRGLPEQLLAVISAAAAALGFEQLSMVSLRRSRRRWTRMGFVEQPEVAVPASYGEGAGYLTYGVGA</sequence>
<evidence type="ECO:0000259" key="2">
    <source>
        <dbReference type="PROSITE" id="PS51186"/>
    </source>
</evidence>
<dbReference type="Pfam" id="PF00583">
    <property type="entry name" value="Acetyltransf_1"/>
    <property type="match status" value="1"/>
</dbReference>
<dbReference type="EMBL" id="PYBW01000108">
    <property type="protein sequence ID" value="PYC72070.1"/>
    <property type="molecule type" value="Genomic_DNA"/>
</dbReference>
<dbReference type="OrthoDB" id="3619482at2"/>
<dbReference type="InterPro" id="IPR000182">
    <property type="entry name" value="GNAT_dom"/>
</dbReference>
<reference evidence="3 4" key="1">
    <citation type="submission" date="2018-03" db="EMBL/GenBank/DDBJ databases">
        <title>Bioinformatic expansion and discovery of thiopeptide antibiotics.</title>
        <authorList>
            <person name="Schwalen C.J."/>
            <person name="Hudson G.A."/>
            <person name="Mitchell D.A."/>
        </authorList>
    </citation>
    <scope>NUCLEOTIDE SEQUENCE [LARGE SCALE GENOMIC DNA]</scope>
    <source>
        <strain evidence="3 4">ATCC 21389</strain>
    </source>
</reference>
<accession>A0A2V4NVU0</accession>
<dbReference type="AlphaFoldDB" id="A0A2V4NVU0"/>
<evidence type="ECO:0000313" key="3">
    <source>
        <dbReference type="EMBL" id="PYC72070.1"/>
    </source>
</evidence>
<evidence type="ECO:0000256" key="1">
    <source>
        <dbReference type="SAM" id="Phobius"/>
    </source>
</evidence>
<gene>
    <name evidence="3" type="ORF">C7C46_25845</name>
</gene>
<keyword evidence="3" id="KW-0808">Transferase</keyword>
<dbReference type="PROSITE" id="PS51186">
    <property type="entry name" value="GNAT"/>
    <property type="match status" value="1"/>
</dbReference>
<dbReference type="RefSeq" id="WP_110672325.1">
    <property type="nucleotide sequence ID" value="NZ_PYBW01000108.1"/>
</dbReference>
<keyword evidence="1" id="KW-1133">Transmembrane helix</keyword>
<name>A0A2V4NVU0_9ACTN</name>
<dbReference type="SUPFAM" id="SSF55729">
    <property type="entry name" value="Acyl-CoA N-acyltransferases (Nat)"/>
    <property type="match status" value="1"/>
</dbReference>